<comment type="caution">
    <text evidence="1">The sequence shown here is derived from an EMBL/GenBank/DDBJ whole genome shotgun (WGS) entry which is preliminary data.</text>
</comment>
<accession>A0A1B8YH83</accession>
<reference evidence="2" key="1">
    <citation type="submission" date="2015-11" db="EMBL/GenBank/DDBJ databases">
        <authorList>
            <person name="Tobias N.J."/>
            <person name="Mishra B."/>
            <person name="Gupta D.K."/>
            <person name="Thines M."/>
            <person name="Stinear T.P."/>
            <person name="Bode H.B."/>
        </authorList>
    </citation>
    <scope>NUCLEOTIDE SEQUENCE [LARGE SCALE GENOMIC DNA]</scope>
    <source>
        <strain evidence="2">PB45.5</strain>
    </source>
</reference>
<sequence>MNNKYKLIFLAIGSALLTGCAIQSSHDKADTVDVRVLAMNDFHGALKAPGPNKPGGIEQMSTLIKKLKKEQRDCSPP</sequence>
<protein>
    <recommendedName>
        <fullName evidence="3">5'-nucleotidase</fullName>
    </recommendedName>
</protein>
<evidence type="ECO:0000313" key="2">
    <source>
        <dbReference type="Proteomes" id="UP000092665"/>
    </source>
</evidence>
<dbReference type="InterPro" id="IPR029052">
    <property type="entry name" value="Metallo-depent_PP-like"/>
</dbReference>
<dbReference type="PROSITE" id="PS51257">
    <property type="entry name" value="PROKAR_LIPOPROTEIN"/>
    <property type="match status" value="1"/>
</dbReference>
<evidence type="ECO:0000313" key="1">
    <source>
        <dbReference type="EMBL" id="OCA54437.1"/>
    </source>
</evidence>
<evidence type="ECO:0008006" key="3">
    <source>
        <dbReference type="Google" id="ProtNLM"/>
    </source>
</evidence>
<dbReference type="RefSeq" id="WP_065390911.1">
    <property type="nucleotide sequence ID" value="NZ_CAWMQN010000072.1"/>
</dbReference>
<dbReference type="EMBL" id="LOIC01000072">
    <property type="protein sequence ID" value="OCA54437.1"/>
    <property type="molecule type" value="Genomic_DNA"/>
</dbReference>
<dbReference type="Gene3D" id="3.60.21.10">
    <property type="match status" value="1"/>
</dbReference>
<dbReference type="AlphaFoldDB" id="A0A1B8YH83"/>
<dbReference type="PATRIC" id="fig|29488.15.peg.3171"/>
<gene>
    <name evidence="1" type="ORF">Phpb_02881</name>
</gene>
<keyword evidence="2" id="KW-1185">Reference proteome</keyword>
<proteinExistence type="predicted"/>
<dbReference type="SUPFAM" id="SSF56300">
    <property type="entry name" value="Metallo-dependent phosphatases"/>
    <property type="match status" value="1"/>
</dbReference>
<organism evidence="1 2">
    <name type="scientific">Photorhabdus namnaonensis</name>
    <dbReference type="NCBI Taxonomy" id="1851568"/>
    <lineage>
        <taxon>Bacteria</taxon>
        <taxon>Pseudomonadati</taxon>
        <taxon>Pseudomonadota</taxon>
        <taxon>Gammaproteobacteria</taxon>
        <taxon>Enterobacterales</taxon>
        <taxon>Morganellaceae</taxon>
        <taxon>Photorhabdus</taxon>
    </lineage>
</organism>
<dbReference type="Proteomes" id="UP000092665">
    <property type="component" value="Unassembled WGS sequence"/>
</dbReference>
<name>A0A1B8YH83_9GAMM</name>